<evidence type="ECO:0000313" key="1">
    <source>
        <dbReference type="EMBL" id="RNE96972.1"/>
    </source>
</evidence>
<name>A0A3R7JUB2_TRYRA</name>
<evidence type="ECO:0000313" key="2">
    <source>
        <dbReference type="Proteomes" id="UP000283634"/>
    </source>
</evidence>
<proteinExistence type="predicted"/>
<organism evidence="1 2">
    <name type="scientific">Trypanosoma rangeli</name>
    <dbReference type="NCBI Taxonomy" id="5698"/>
    <lineage>
        <taxon>Eukaryota</taxon>
        <taxon>Discoba</taxon>
        <taxon>Euglenozoa</taxon>
        <taxon>Kinetoplastea</taxon>
        <taxon>Metakinetoplastina</taxon>
        <taxon>Trypanosomatida</taxon>
        <taxon>Trypanosomatidae</taxon>
        <taxon>Trypanosoma</taxon>
        <taxon>Herpetosoma</taxon>
    </lineage>
</organism>
<reference evidence="1 2" key="1">
    <citation type="journal article" date="2018" name="BMC Genomics">
        <title>Genomic comparison of Trypanosoma conorhini and Trypanosoma rangeli to Trypanosoma cruzi strains of high and low virulence.</title>
        <authorList>
            <person name="Bradwell K.R."/>
            <person name="Koparde V.N."/>
            <person name="Matveyev A.V."/>
            <person name="Serrano M.G."/>
            <person name="Alves J.M."/>
            <person name="Parikh H."/>
            <person name="Huang B."/>
            <person name="Lee V."/>
            <person name="Espinosa-Alvarez O."/>
            <person name="Ortiz P.A."/>
            <person name="Costa-Martins A.G."/>
            <person name="Teixeira M.M."/>
            <person name="Buck G.A."/>
        </authorList>
    </citation>
    <scope>NUCLEOTIDE SEQUENCE [LARGE SCALE GENOMIC DNA]</scope>
    <source>
        <strain evidence="1 2">AM80</strain>
    </source>
</reference>
<sequence length="109" mass="11817">MEEMLLQFQSVRPLPRAADGGGLRLRVRRHPAARRASRSGRRLPARLNIAGERTGGVAGSSSGEADQPVAVWWWCSARAAVCLPGWGRVLCHRRGSTRRVHGGPLRGAS</sequence>
<dbReference type="Proteomes" id="UP000283634">
    <property type="component" value="Unassembled WGS sequence"/>
</dbReference>
<accession>A0A3R7JUB2</accession>
<protein>
    <submittedName>
        <fullName evidence="1">Uncharacterized protein</fullName>
    </submittedName>
</protein>
<dbReference type="AlphaFoldDB" id="A0A3R7JUB2"/>
<keyword evidence="2" id="KW-1185">Reference proteome</keyword>
<dbReference type="EMBL" id="MKGL01000618">
    <property type="protein sequence ID" value="RNE96972.1"/>
    <property type="molecule type" value="Genomic_DNA"/>
</dbReference>
<comment type="caution">
    <text evidence="1">The sequence shown here is derived from an EMBL/GenBank/DDBJ whole genome shotgun (WGS) entry which is preliminary data.</text>
</comment>
<dbReference type="RefSeq" id="XP_029233913.1">
    <property type="nucleotide sequence ID" value="XM_029386236.1"/>
</dbReference>
<gene>
    <name evidence="1" type="ORF">TraAM80_09560</name>
</gene>
<dbReference type="GeneID" id="40333493"/>